<dbReference type="RefSeq" id="YP_011108895.1">
    <property type="nucleotide sequence ID" value="NC_092586.1"/>
</dbReference>
<accession>A0AA86XRP2</accession>
<evidence type="ECO:0000313" key="3">
    <source>
        <dbReference type="Proteomes" id="UP001302265"/>
    </source>
</evidence>
<dbReference type="EMBL" id="BK063676">
    <property type="protein sequence ID" value="DBA35342.1"/>
    <property type="molecule type" value="Genomic_DNA"/>
</dbReference>
<dbReference type="NCBIfam" id="TIGR01641">
    <property type="entry name" value="phageSPP1_gp7"/>
    <property type="match status" value="1"/>
</dbReference>
<organism evidence="2 3">
    <name type="scientific">Caudoviricetes sp. vir215</name>
    <dbReference type="NCBI Taxonomy" id="3068354"/>
    <lineage>
        <taxon>Viruses</taxon>
        <taxon>Duplodnaviria</taxon>
        <taxon>Heunggongvirae</taxon>
        <taxon>Uroviricota</taxon>
        <taxon>Caudoviricetes</taxon>
    </lineage>
</organism>
<name>A0AA86XRP2_9CAUD</name>
<dbReference type="Pfam" id="PF04233">
    <property type="entry name" value="Phage_Mu_F"/>
    <property type="match status" value="1"/>
</dbReference>
<protein>
    <submittedName>
        <fullName evidence="2">Minor head protein</fullName>
    </submittedName>
</protein>
<dbReference type="Proteomes" id="UP001302265">
    <property type="component" value="Segment"/>
</dbReference>
<evidence type="ECO:0000259" key="1">
    <source>
        <dbReference type="Pfam" id="PF04233"/>
    </source>
</evidence>
<proteinExistence type="predicted"/>
<keyword evidence="3" id="KW-1185">Reference proteome</keyword>
<dbReference type="InterPro" id="IPR006528">
    <property type="entry name" value="Phage_head_morphogenesis_dom"/>
</dbReference>
<evidence type="ECO:0000313" key="2">
    <source>
        <dbReference type="EMBL" id="DBA35342.1"/>
    </source>
</evidence>
<sequence>MAKAQSWNDDIEREVASYQGNMTPLAKSLSRITNRAINGLISDVRAMMERGRYADQPAAIFLNGFADSATIIRMQALLKAVPERYRETIWKSIAGQIAHHRMTNIRAIRTLARLNCYAVLDDMLYTTARILSEVAKDGYYRGTFVLQKETGMGWAVDAIKGGRVQVIVDSVFDLPDARRYMDPLVDFSSKTVINSMLCGLPPDMVSKSVDDIKGAMRFRSKREARTVITETAGEAHMEAYKKHGVKQYEFVATWDERTCPVCGRLDGQVFDRDDATVGVNYPPMHPNCRCTTVAKIDPELEALMRQRRYTDDATGVTHEIPRNFGYKDWYETFGPGRKDGVAYKPKFKKKD</sequence>
<gene>
    <name evidence="2" type="ORF">vir215_00040</name>
</gene>
<dbReference type="GeneID" id="98835756"/>
<reference evidence="2 3" key="1">
    <citation type="journal article" date="2023" name="Nat. Microbiol.">
        <title>A compendium of viruses from methanogenic archaea reveals their diversity and adaptations to the gut environment.</title>
        <authorList>
            <person name="Medvedeva S."/>
            <person name="Borrel G."/>
            <person name="Krupovic M."/>
            <person name="Gribaldo S."/>
        </authorList>
    </citation>
    <scope>NUCLEOTIDE SEQUENCE [LARGE SCALE GENOMIC DNA]</scope>
</reference>
<feature type="domain" description="Phage head morphogenesis" evidence="1">
    <location>
        <begin position="193"/>
        <end position="292"/>
    </location>
</feature>